<dbReference type="AlphaFoldDB" id="A0A4S2KK22"/>
<accession>A0A4S2KK22</accession>
<name>A0A4S2KK22_9HYME</name>
<evidence type="ECO:0000313" key="2">
    <source>
        <dbReference type="EMBL" id="TGZ48038.1"/>
    </source>
</evidence>
<proteinExistence type="predicted"/>
<feature type="region of interest" description="Disordered" evidence="1">
    <location>
        <begin position="23"/>
        <end position="45"/>
    </location>
</feature>
<sequence length="84" mass="9769">MEEKERGVREANGRHICHRRWAKKTTRPRVSGAEEPAVNSRPIKRTNKLLSEKKLTARCRHRRHERIADHSLPNANYLYSAAGN</sequence>
<protein>
    <submittedName>
        <fullName evidence="2">Uncharacterized protein</fullName>
    </submittedName>
</protein>
<dbReference type="Proteomes" id="UP000310200">
    <property type="component" value="Unassembled WGS sequence"/>
</dbReference>
<reference evidence="2 3" key="1">
    <citation type="journal article" date="2019" name="Philos. Trans. R. Soc. Lond., B, Biol. Sci.">
        <title>Ant behaviour and brain gene expression of defending hosts depend on the ecological success of the intruding social parasite.</title>
        <authorList>
            <person name="Kaur R."/>
            <person name="Stoldt M."/>
            <person name="Jongepier E."/>
            <person name="Feldmeyer B."/>
            <person name="Menzel F."/>
            <person name="Bornberg-Bauer E."/>
            <person name="Foitzik S."/>
        </authorList>
    </citation>
    <scope>NUCLEOTIDE SEQUENCE [LARGE SCALE GENOMIC DNA]</scope>
    <source>
        <tissue evidence="2">Whole body</tissue>
    </source>
</reference>
<evidence type="ECO:0000313" key="3">
    <source>
        <dbReference type="Proteomes" id="UP000310200"/>
    </source>
</evidence>
<comment type="caution">
    <text evidence="2">The sequence shown here is derived from an EMBL/GenBank/DDBJ whole genome shotgun (WGS) entry which is preliminary data.</text>
</comment>
<dbReference type="EMBL" id="QBLH01002572">
    <property type="protein sequence ID" value="TGZ48038.1"/>
    <property type="molecule type" value="Genomic_DNA"/>
</dbReference>
<organism evidence="2 3">
    <name type="scientific">Temnothorax longispinosus</name>
    <dbReference type="NCBI Taxonomy" id="300112"/>
    <lineage>
        <taxon>Eukaryota</taxon>
        <taxon>Metazoa</taxon>
        <taxon>Ecdysozoa</taxon>
        <taxon>Arthropoda</taxon>
        <taxon>Hexapoda</taxon>
        <taxon>Insecta</taxon>
        <taxon>Pterygota</taxon>
        <taxon>Neoptera</taxon>
        <taxon>Endopterygota</taxon>
        <taxon>Hymenoptera</taxon>
        <taxon>Apocrita</taxon>
        <taxon>Aculeata</taxon>
        <taxon>Formicoidea</taxon>
        <taxon>Formicidae</taxon>
        <taxon>Myrmicinae</taxon>
        <taxon>Temnothorax</taxon>
    </lineage>
</organism>
<keyword evidence="3" id="KW-1185">Reference proteome</keyword>
<gene>
    <name evidence="2" type="ORF">DBV15_05747</name>
</gene>
<evidence type="ECO:0000256" key="1">
    <source>
        <dbReference type="SAM" id="MobiDB-lite"/>
    </source>
</evidence>